<reference evidence="7 8" key="1">
    <citation type="journal article" date="2019" name="Nat. Ecol. Evol.">
        <title>Megaphylogeny resolves global patterns of mushroom evolution.</title>
        <authorList>
            <person name="Varga T."/>
            <person name="Krizsan K."/>
            <person name="Foldi C."/>
            <person name="Dima B."/>
            <person name="Sanchez-Garcia M."/>
            <person name="Sanchez-Ramirez S."/>
            <person name="Szollosi G.J."/>
            <person name="Szarkandi J.G."/>
            <person name="Papp V."/>
            <person name="Albert L."/>
            <person name="Andreopoulos W."/>
            <person name="Angelini C."/>
            <person name="Antonin V."/>
            <person name="Barry K.W."/>
            <person name="Bougher N.L."/>
            <person name="Buchanan P."/>
            <person name="Buyck B."/>
            <person name="Bense V."/>
            <person name="Catcheside P."/>
            <person name="Chovatia M."/>
            <person name="Cooper J."/>
            <person name="Damon W."/>
            <person name="Desjardin D."/>
            <person name="Finy P."/>
            <person name="Geml J."/>
            <person name="Haridas S."/>
            <person name="Hughes K."/>
            <person name="Justo A."/>
            <person name="Karasinski D."/>
            <person name="Kautmanova I."/>
            <person name="Kiss B."/>
            <person name="Kocsube S."/>
            <person name="Kotiranta H."/>
            <person name="LaButti K.M."/>
            <person name="Lechner B.E."/>
            <person name="Liimatainen K."/>
            <person name="Lipzen A."/>
            <person name="Lukacs Z."/>
            <person name="Mihaltcheva S."/>
            <person name="Morgado L.N."/>
            <person name="Niskanen T."/>
            <person name="Noordeloos M.E."/>
            <person name="Ohm R.A."/>
            <person name="Ortiz-Santana B."/>
            <person name="Ovrebo C."/>
            <person name="Racz N."/>
            <person name="Riley R."/>
            <person name="Savchenko A."/>
            <person name="Shiryaev A."/>
            <person name="Soop K."/>
            <person name="Spirin V."/>
            <person name="Szebenyi C."/>
            <person name="Tomsovsky M."/>
            <person name="Tulloss R.E."/>
            <person name="Uehling J."/>
            <person name="Grigoriev I.V."/>
            <person name="Vagvolgyi C."/>
            <person name="Papp T."/>
            <person name="Martin F.M."/>
            <person name="Miettinen O."/>
            <person name="Hibbett D.S."/>
            <person name="Nagy L.G."/>
        </authorList>
    </citation>
    <scope>NUCLEOTIDE SEQUENCE [LARGE SCALE GENOMIC DNA]</scope>
    <source>
        <strain evidence="7 8">CBS 962.96</strain>
    </source>
</reference>
<dbReference type="EMBL" id="ML179559">
    <property type="protein sequence ID" value="THU85237.1"/>
    <property type="molecule type" value="Genomic_DNA"/>
</dbReference>
<accession>A0A4S8L922</accession>
<dbReference type="SUPFAM" id="SSF50630">
    <property type="entry name" value="Acid proteases"/>
    <property type="match status" value="1"/>
</dbReference>
<feature type="domain" description="Peptidase A1" evidence="6">
    <location>
        <begin position="87"/>
        <end position="377"/>
    </location>
</feature>
<evidence type="ECO:0000256" key="4">
    <source>
        <dbReference type="SAM" id="MobiDB-lite"/>
    </source>
</evidence>
<dbReference type="InterPro" id="IPR034164">
    <property type="entry name" value="Pepsin-like_dom"/>
</dbReference>
<name>A0A4S8L922_DENBC</name>
<feature type="region of interest" description="Disordered" evidence="4">
    <location>
        <begin position="26"/>
        <end position="55"/>
    </location>
</feature>
<keyword evidence="3" id="KW-0378">Hydrolase</keyword>
<dbReference type="PANTHER" id="PTHR47966:SF57">
    <property type="entry name" value="PEPTIDASE A1 DOMAIN-CONTAINING PROTEIN"/>
    <property type="match status" value="1"/>
</dbReference>
<dbReference type="GO" id="GO:0006508">
    <property type="term" value="P:proteolysis"/>
    <property type="evidence" value="ECO:0007669"/>
    <property type="project" value="UniProtKB-KW"/>
</dbReference>
<evidence type="ECO:0000256" key="3">
    <source>
        <dbReference type="RuleBase" id="RU000454"/>
    </source>
</evidence>
<protein>
    <submittedName>
        <fullName evidence="7">Acid protease</fullName>
    </submittedName>
</protein>
<evidence type="ECO:0000259" key="6">
    <source>
        <dbReference type="PROSITE" id="PS51767"/>
    </source>
</evidence>
<dbReference type="AlphaFoldDB" id="A0A4S8L922"/>
<feature type="signal peptide" evidence="5">
    <location>
        <begin position="1"/>
        <end position="22"/>
    </location>
</feature>
<dbReference type="CDD" id="cd05471">
    <property type="entry name" value="pepsin_like"/>
    <property type="match status" value="1"/>
</dbReference>
<dbReference type="PROSITE" id="PS00141">
    <property type="entry name" value="ASP_PROTEASE"/>
    <property type="match status" value="1"/>
</dbReference>
<dbReference type="PROSITE" id="PS51767">
    <property type="entry name" value="PEPTIDASE_A1"/>
    <property type="match status" value="1"/>
</dbReference>
<keyword evidence="8" id="KW-1185">Reference proteome</keyword>
<dbReference type="InterPro" id="IPR033121">
    <property type="entry name" value="PEPTIDASE_A1"/>
</dbReference>
<dbReference type="Proteomes" id="UP000297245">
    <property type="component" value="Unassembled WGS sequence"/>
</dbReference>
<dbReference type="GO" id="GO:0004190">
    <property type="term" value="F:aspartic-type endopeptidase activity"/>
    <property type="evidence" value="ECO:0007669"/>
    <property type="project" value="UniProtKB-KW"/>
</dbReference>
<dbReference type="InterPro" id="IPR021109">
    <property type="entry name" value="Peptidase_aspartic_dom_sf"/>
</dbReference>
<dbReference type="OrthoDB" id="771136at2759"/>
<dbReference type="InterPro" id="IPR001461">
    <property type="entry name" value="Aspartic_peptidase_A1"/>
</dbReference>
<organism evidence="7 8">
    <name type="scientific">Dendrothele bispora (strain CBS 962.96)</name>
    <dbReference type="NCBI Taxonomy" id="1314807"/>
    <lineage>
        <taxon>Eukaryota</taxon>
        <taxon>Fungi</taxon>
        <taxon>Dikarya</taxon>
        <taxon>Basidiomycota</taxon>
        <taxon>Agaricomycotina</taxon>
        <taxon>Agaricomycetes</taxon>
        <taxon>Agaricomycetidae</taxon>
        <taxon>Agaricales</taxon>
        <taxon>Agaricales incertae sedis</taxon>
        <taxon>Dendrothele</taxon>
    </lineage>
</organism>
<dbReference type="PANTHER" id="PTHR47966">
    <property type="entry name" value="BETA-SITE APP-CLEAVING ENZYME, ISOFORM A-RELATED"/>
    <property type="match status" value="1"/>
</dbReference>
<dbReference type="PRINTS" id="PR00792">
    <property type="entry name" value="PEPSIN"/>
</dbReference>
<gene>
    <name evidence="7" type="ORF">K435DRAFT_806083</name>
</gene>
<dbReference type="InterPro" id="IPR001969">
    <property type="entry name" value="Aspartic_peptidase_AS"/>
</dbReference>
<evidence type="ECO:0000313" key="7">
    <source>
        <dbReference type="EMBL" id="THU85237.1"/>
    </source>
</evidence>
<dbReference type="Gene3D" id="2.40.70.10">
    <property type="entry name" value="Acid Proteases"/>
    <property type="match status" value="2"/>
</dbReference>
<evidence type="ECO:0000256" key="2">
    <source>
        <dbReference type="ARBA" id="ARBA00022750"/>
    </source>
</evidence>
<evidence type="ECO:0000256" key="5">
    <source>
        <dbReference type="SAM" id="SignalP"/>
    </source>
</evidence>
<keyword evidence="3 7" id="KW-0645">Protease</keyword>
<proteinExistence type="inferred from homology"/>
<sequence length="521" mass="56432">MTHSILISLQLAILFLSHTVTAAPAPNDQPVQARAASYSTGGGLTTPLMRRNPRPTQLSEEEWGLWVKNNKAGLINKIINQGADSSFFSTLSIGNLPTSCNVILDTGSSDLWIAGSGCRTCDVNTPTFSSSSSTKQVAAGQLVSDTVSLAGFAVINQVFAVCDDVSDNLLSSLVSGLMGLAFKTISSSGATPWFAADPSARPEEIGGSLNLGSRNQTLHKGDIDFQVIPDGQETYWIQSLTNLSVQLPATSGPMTYAAIDTGTTLTGGPEDDVIQGIYAQVPGSRALMGGFLRNSEGYYAFPCSQDAQVSMGYGSSSNMWAISPDDFKAFQISETTCVGAVFALDLGGGSESGGNGGTVGVPNWIVGDSFFELVLIDGFCRRFFGLFLWEWLACMVNKWEKGKVREKIEKKMLMVKERETEGEICTFFNYGGCSTTFAATTGPTQILPVGTEFDLDFEKVESKPGVKRRFNFSLFEMLHNSEKQRAREEKCLLEERSNCVKSWNGGRKREKCVEKEQAWEN</sequence>
<keyword evidence="5" id="KW-0732">Signal</keyword>
<comment type="similarity">
    <text evidence="1 3">Belongs to the peptidase A1 family.</text>
</comment>
<keyword evidence="2 3" id="KW-0064">Aspartyl protease</keyword>
<feature type="chain" id="PRO_5020276927" evidence="5">
    <location>
        <begin position="23"/>
        <end position="521"/>
    </location>
</feature>
<evidence type="ECO:0000256" key="1">
    <source>
        <dbReference type="ARBA" id="ARBA00007447"/>
    </source>
</evidence>
<dbReference type="Pfam" id="PF00026">
    <property type="entry name" value="Asp"/>
    <property type="match status" value="1"/>
</dbReference>
<evidence type="ECO:0000313" key="8">
    <source>
        <dbReference type="Proteomes" id="UP000297245"/>
    </source>
</evidence>